<feature type="domain" description="Aminotransferase class V" evidence="2">
    <location>
        <begin position="66"/>
        <end position="340"/>
    </location>
</feature>
<reference evidence="3 4" key="1">
    <citation type="journal article" date="2018" name="G3 (Bethesda)">
        <title>Phylogenetic and Phylogenomic Definition of Rhizopus Species.</title>
        <authorList>
            <person name="Gryganskyi A.P."/>
            <person name="Golan J."/>
            <person name="Dolatabadi S."/>
            <person name="Mondo S."/>
            <person name="Robb S."/>
            <person name="Idnurm A."/>
            <person name="Muszewska A."/>
            <person name="Steczkiewicz K."/>
            <person name="Masonjones S."/>
            <person name="Liao H.L."/>
            <person name="Gajdeczka M.T."/>
            <person name="Anike F."/>
            <person name="Vuek A."/>
            <person name="Anishchenko I.M."/>
            <person name="Voigt K."/>
            <person name="de Hoog G.S."/>
            <person name="Smith M.E."/>
            <person name="Heitman J."/>
            <person name="Vilgalys R."/>
            <person name="Stajich J.E."/>
        </authorList>
    </citation>
    <scope>NUCLEOTIDE SEQUENCE [LARGE SCALE GENOMIC DNA]</scope>
    <source>
        <strain evidence="3 4">LSU 92-RS-03</strain>
    </source>
</reference>
<keyword evidence="4" id="KW-1185">Reference proteome</keyword>
<dbReference type="Proteomes" id="UP000253551">
    <property type="component" value="Unassembled WGS sequence"/>
</dbReference>
<dbReference type="OrthoDB" id="5978656at2759"/>
<dbReference type="EMBL" id="PJQM01000256">
    <property type="protein sequence ID" value="RCI05990.1"/>
    <property type="molecule type" value="Genomic_DNA"/>
</dbReference>
<dbReference type="Pfam" id="PF00266">
    <property type="entry name" value="Aminotran_5"/>
    <property type="match status" value="1"/>
</dbReference>
<protein>
    <recommendedName>
        <fullName evidence="2">Aminotransferase class V domain-containing protein</fullName>
    </recommendedName>
</protein>
<dbReference type="InterPro" id="IPR015424">
    <property type="entry name" value="PyrdxlP-dep_Trfase"/>
</dbReference>
<sequence>MTPKPFGKQYRADFPLEEGYIPMNSGAFGSFPKKFVPLIENYNEQTEKQPDRWLRFQAPEKLLKSLESAAPILGCDSSDIVFANNSTTGVNNILRSFPFQEGDKILCYQTVYSNCGKTLEFLETYKKVKLVRVHLNYPIEDDDVVRLTREAIEREQAKDGTHKIKLCLLDAISSLPGVCKPYQRLVKLLKEYDIKSLVDGAHAIGQIELNLRECDPDFFVTNCHKWLFTPRGCAIMYVAKRNQGIVHPTSINYAFQYHEDAADGSSFREEHYPGVMYMNSFLILDESIKYRESLGGEKAIREYTHKLAVEGGELVAKMLGTQVMENSTKTLTASMVNVELPIPSPVSLPDSQIPNFFMKKAVFEHNTALTVYKNNDKWWVRLCAQIYLDLDDFKATGEVLLKLIKELE</sequence>
<proteinExistence type="predicted"/>
<dbReference type="SUPFAM" id="SSF53383">
    <property type="entry name" value="PLP-dependent transferases"/>
    <property type="match status" value="1"/>
</dbReference>
<dbReference type="STRING" id="4846.A0A367KV48"/>
<evidence type="ECO:0000259" key="2">
    <source>
        <dbReference type="Pfam" id="PF00266"/>
    </source>
</evidence>
<comment type="caution">
    <text evidence="3">The sequence shown here is derived from an EMBL/GenBank/DDBJ whole genome shotgun (WGS) entry which is preliminary data.</text>
</comment>
<keyword evidence="1" id="KW-0663">Pyridoxal phosphate</keyword>
<organism evidence="3 4">
    <name type="scientific">Rhizopus stolonifer</name>
    <name type="common">Rhizopus nigricans</name>
    <dbReference type="NCBI Taxonomy" id="4846"/>
    <lineage>
        <taxon>Eukaryota</taxon>
        <taxon>Fungi</taxon>
        <taxon>Fungi incertae sedis</taxon>
        <taxon>Mucoromycota</taxon>
        <taxon>Mucoromycotina</taxon>
        <taxon>Mucoromycetes</taxon>
        <taxon>Mucorales</taxon>
        <taxon>Mucorineae</taxon>
        <taxon>Rhizopodaceae</taxon>
        <taxon>Rhizopus</taxon>
    </lineage>
</organism>
<accession>A0A367KV48</accession>
<dbReference type="Gene3D" id="3.40.640.10">
    <property type="entry name" value="Type I PLP-dependent aspartate aminotransferase-like (Major domain)"/>
    <property type="match status" value="1"/>
</dbReference>
<evidence type="ECO:0000313" key="3">
    <source>
        <dbReference type="EMBL" id="RCI05990.1"/>
    </source>
</evidence>
<evidence type="ECO:0000256" key="1">
    <source>
        <dbReference type="ARBA" id="ARBA00022898"/>
    </source>
</evidence>
<dbReference type="AlphaFoldDB" id="A0A367KV48"/>
<dbReference type="InterPro" id="IPR000192">
    <property type="entry name" value="Aminotrans_V_dom"/>
</dbReference>
<evidence type="ECO:0000313" key="4">
    <source>
        <dbReference type="Proteomes" id="UP000253551"/>
    </source>
</evidence>
<name>A0A367KV48_RHIST</name>
<dbReference type="InterPro" id="IPR015421">
    <property type="entry name" value="PyrdxlP-dep_Trfase_major"/>
</dbReference>
<dbReference type="PANTHER" id="PTHR43092">
    <property type="entry name" value="L-CYSTEINE DESULFHYDRASE"/>
    <property type="match status" value="1"/>
</dbReference>
<dbReference type="PANTHER" id="PTHR43092:SF2">
    <property type="entry name" value="HERCYNYLCYSTEINE SULFOXIDE LYASE"/>
    <property type="match status" value="1"/>
</dbReference>
<gene>
    <name evidence="3" type="ORF">CU098_012833</name>
</gene>